<proteinExistence type="inferred from homology"/>
<dbReference type="PROSITE" id="PS51263">
    <property type="entry name" value="ADF_H"/>
    <property type="match status" value="2"/>
</dbReference>
<dbReference type="GO" id="GO:0051015">
    <property type="term" value="F:actin filament binding"/>
    <property type="evidence" value="ECO:0007669"/>
    <property type="project" value="TreeGrafter"/>
</dbReference>
<keyword evidence="4" id="KW-0677">Repeat</keyword>
<accession>A0A0M9VTR9</accession>
<dbReference type="GO" id="GO:0005737">
    <property type="term" value="C:cytoplasm"/>
    <property type="evidence" value="ECO:0007669"/>
    <property type="project" value="TreeGrafter"/>
</dbReference>
<dbReference type="SMART" id="SM00102">
    <property type="entry name" value="ADF"/>
    <property type="match status" value="1"/>
</dbReference>
<evidence type="ECO:0000256" key="4">
    <source>
        <dbReference type="ARBA" id="ARBA00022737"/>
    </source>
</evidence>
<dbReference type="PANTHER" id="PTHR13759">
    <property type="entry name" value="TWINFILIN"/>
    <property type="match status" value="1"/>
</dbReference>
<evidence type="ECO:0000313" key="10">
    <source>
        <dbReference type="Proteomes" id="UP000053831"/>
    </source>
</evidence>
<dbReference type="OrthoDB" id="10006997at2759"/>
<reference evidence="9 10" key="1">
    <citation type="submission" date="2015-07" db="EMBL/GenBank/DDBJ databases">
        <title>The genome of the fungus Escovopsis weberi, a specialized disease agent of ant agriculture.</title>
        <authorList>
            <person name="de Man T.J."/>
            <person name="Stajich J.E."/>
            <person name="Kubicek C.P."/>
            <person name="Chenthamara K."/>
            <person name="Atanasova L."/>
            <person name="Druzhinina I.S."/>
            <person name="Birnbaum S."/>
            <person name="Barribeau S.M."/>
            <person name="Teiling C."/>
            <person name="Suen G."/>
            <person name="Currie C."/>
            <person name="Gerardo N.M."/>
        </authorList>
    </citation>
    <scope>NUCLEOTIDE SEQUENCE [LARGE SCALE GENOMIC DNA]</scope>
</reference>
<dbReference type="STRING" id="150374.A0A0M9VTR9"/>
<comment type="similarity">
    <text evidence="2">Belongs to the actin-binding proteins ADF family. Twinfilin subfamily.</text>
</comment>
<name>A0A0M9VTR9_ESCWE</name>
<keyword evidence="10" id="KW-1185">Reference proteome</keyword>
<comment type="subcellular location">
    <subcellularLocation>
        <location evidence="1">Cytoplasm</location>
        <location evidence="1">Cytoskeleton</location>
    </subcellularLocation>
</comment>
<dbReference type="Gene3D" id="3.40.20.10">
    <property type="entry name" value="Severin"/>
    <property type="match status" value="2"/>
</dbReference>
<gene>
    <name evidence="9" type="ORF">ESCO_000106</name>
</gene>
<evidence type="ECO:0000259" key="8">
    <source>
        <dbReference type="PROSITE" id="PS51263"/>
    </source>
</evidence>
<dbReference type="CDD" id="cd11285">
    <property type="entry name" value="ADF_Twf-N_like"/>
    <property type="match status" value="1"/>
</dbReference>
<dbReference type="AlphaFoldDB" id="A0A0M9VTR9"/>
<feature type="domain" description="ADF-H" evidence="8">
    <location>
        <begin position="172"/>
        <end position="314"/>
    </location>
</feature>
<dbReference type="GO" id="GO:0003785">
    <property type="term" value="F:actin monomer binding"/>
    <property type="evidence" value="ECO:0007669"/>
    <property type="project" value="TreeGrafter"/>
</dbReference>
<evidence type="ECO:0000256" key="1">
    <source>
        <dbReference type="ARBA" id="ARBA00004245"/>
    </source>
</evidence>
<dbReference type="Proteomes" id="UP000053831">
    <property type="component" value="Unassembled WGS sequence"/>
</dbReference>
<feature type="domain" description="ADF-H" evidence="8">
    <location>
        <begin position="4"/>
        <end position="135"/>
    </location>
</feature>
<dbReference type="GO" id="GO:0005884">
    <property type="term" value="C:actin filament"/>
    <property type="evidence" value="ECO:0007669"/>
    <property type="project" value="TreeGrafter"/>
</dbReference>
<dbReference type="CDD" id="cd11284">
    <property type="entry name" value="ADF_Twf-C_like"/>
    <property type="match status" value="1"/>
</dbReference>
<comment type="subunit">
    <text evidence="7">Interacts with G-actin; ADP-actin form.</text>
</comment>
<dbReference type="GO" id="GO:0030042">
    <property type="term" value="P:actin filament depolymerization"/>
    <property type="evidence" value="ECO:0007669"/>
    <property type="project" value="TreeGrafter"/>
</dbReference>
<sequence length="331" mass="36654">MQSGISVAKELQDEFSSLLESSTTFALLVTIQKESLVSTATIPRTSDVFEENLAQLGPHINKTTALYAILRRHEEAPRLAMVTYVPDEAHVRQKTLFASTRLALVRELGSEHFRETLFMTTPEEVTGAGFRAVDAHNGQAAPLTEEERSLGEVKRAEMAAGQGTAYREIHLSRSLQMPVSQDAIAAMREIGAGTRTVAMLKINPATESVELLPESPSPASVAELRGAISATEPRFTFFRFRHTHEGAAADPVLFVYTCPSTPGNRSIKNRMMYPLMKRAVLAVAEEQAELTLAKRFEVEEPGELTDEDVLADLYPREEVRQTFTRPKRPGR</sequence>
<protein>
    <submittedName>
        <fullName evidence="9">Twinfilin</fullName>
    </submittedName>
</protein>
<dbReference type="InterPro" id="IPR029006">
    <property type="entry name" value="ADF-H/Gelsolin-like_dom_sf"/>
</dbReference>
<evidence type="ECO:0000313" key="9">
    <source>
        <dbReference type="EMBL" id="KOS18955.1"/>
    </source>
</evidence>
<dbReference type="GO" id="GO:0051016">
    <property type="term" value="P:barbed-end actin filament capping"/>
    <property type="evidence" value="ECO:0007669"/>
    <property type="project" value="TreeGrafter"/>
</dbReference>
<organism evidence="9 10">
    <name type="scientific">Escovopsis weberi</name>
    <dbReference type="NCBI Taxonomy" id="150374"/>
    <lineage>
        <taxon>Eukaryota</taxon>
        <taxon>Fungi</taxon>
        <taxon>Dikarya</taxon>
        <taxon>Ascomycota</taxon>
        <taxon>Pezizomycotina</taxon>
        <taxon>Sordariomycetes</taxon>
        <taxon>Hypocreomycetidae</taxon>
        <taxon>Hypocreales</taxon>
        <taxon>Hypocreaceae</taxon>
        <taxon>Escovopsis</taxon>
    </lineage>
</organism>
<dbReference type="EMBL" id="LGSR01000020">
    <property type="protein sequence ID" value="KOS18955.1"/>
    <property type="molecule type" value="Genomic_DNA"/>
</dbReference>
<evidence type="ECO:0000256" key="7">
    <source>
        <dbReference type="ARBA" id="ARBA00038532"/>
    </source>
</evidence>
<keyword evidence="3" id="KW-0963">Cytoplasm</keyword>
<keyword evidence="6" id="KW-0206">Cytoskeleton</keyword>
<dbReference type="InterPro" id="IPR002108">
    <property type="entry name" value="ADF-H"/>
</dbReference>
<dbReference type="PANTHER" id="PTHR13759:SF1">
    <property type="entry name" value="TWINFILIN"/>
    <property type="match status" value="1"/>
</dbReference>
<dbReference type="Pfam" id="PF00241">
    <property type="entry name" value="Cofilin_ADF"/>
    <property type="match status" value="2"/>
</dbReference>
<comment type="caution">
    <text evidence="9">The sequence shown here is derived from an EMBL/GenBank/DDBJ whole genome shotgun (WGS) entry which is preliminary data.</text>
</comment>
<evidence type="ECO:0000256" key="3">
    <source>
        <dbReference type="ARBA" id="ARBA00022490"/>
    </source>
</evidence>
<keyword evidence="5" id="KW-0009">Actin-binding</keyword>
<dbReference type="FunFam" id="3.40.20.10:FF:000042">
    <property type="entry name" value="Actin depolymerizing protein"/>
    <property type="match status" value="1"/>
</dbReference>
<dbReference type="InterPro" id="IPR028458">
    <property type="entry name" value="Twinfilin"/>
</dbReference>
<evidence type="ECO:0000256" key="5">
    <source>
        <dbReference type="ARBA" id="ARBA00023203"/>
    </source>
</evidence>
<dbReference type="SUPFAM" id="SSF55753">
    <property type="entry name" value="Actin depolymerizing proteins"/>
    <property type="match status" value="2"/>
</dbReference>
<evidence type="ECO:0000256" key="2">
    <source>
        <dbReference type="ARBA" id="ARBA00009557"/>
    </source>
</evidence>
<evidence type="ECO:0000256" key="6">
    <source>
        <dbReference type="ARBA" id="ARBA00023212"/>
    </source>
</evidence>